<dbReference type="OrthoDB" id="2358859at2759"/>
<evidence type="ECO:0000313" key="1">
    <source>
        <dbReference type="EMBL" id="EXX76032.1"/>
    </source>
</evidence>
<reference evidence="1 2" key="1">
    <citation type="submission" date="2014-02" db="EMBL/GenBank/DDBJ databases">
        <title>Single nucleus genome sequencing reveals high similarity among nuclei of an endomycorrhizal fungus.</title>
        <authorList>
            <person name="Lin K."/>
            <person name="Geurts R."/>
            <person name="Zhang Z."/>
            <person name="Limpens E."/>
            <person name="Saunders D.G."/>
            <person name="Mu D."/>
            <person name="Pang E."/>
            <person name="Cao H."/>
            <person name="Cha H."/>
            <person name="Lin T."/>
            <person name="Zhou Q."/>
            <person name="Shang Y."/>
            <person name="Li Y."/>
            <person name="Ivanov S."/>
            <person name="Sharma T."/>
            <person name="Velzen R.V."/>
            <person name="Ruijter N.D."/>
            <person name="Aanen D.K."/>
            <person name="Win J."/>
            <person name="Kamoun S."/>
            <person name="Bisseling T."/>
            <person name="Huang S."/>
        </authorList>
    </citation>
    <scope>NUCLEOTIDE SEQUENCE [LARGE SCALE GENOMIC DNA]</scope>
    <source>
        <strain evidence="2">DAOM197198w</strain>
    </source>
</reference>
<dbReference type="EMBL" id="JEMT01012326">
    <property type="protein sequence ID" value="EXX76032.1"/>
    <property type="molecule type" value="Genomic_DNA"/>
</dbReference>
<evidence type="ECO:0000313" key="2">
    <source>
        <dbReference type="Proteomes" id="UP000022910"/>
    </source>
</evidence>
<gene>
    <name evidence="1" type="ORF">RirG_036590</name>
</gene>
<name>A0A015K2K1_RHIIW</name>
<comment type="caution">
    <text evidence="1">The sequence shown here is derived from an EMBL/GenBank/DDBJ whole genome shotgun (WGS) entry which is preliminary data.</text>
</comment>
<protein>
    <recommendedName>
        <fullName evidence="3">Ras-associating domain-containing protein</fullName>
    </recommendedName>
</protein>
<proteinExistence type="predicted"/>
<keyword evidence="2" id="KW-1185">Reference proteome</keyword>
<dbReference type="AlphaFoldDB" id="A0A015K2K1"/>
<dbReference type="HOGENOM" id="CLU_1611677_0_0_1"/>
<accession>A0A015K2K1</accession>
<dbReference type="Proteomes" id="UP000022910">
    <property type="component" value="Unassembled WGS sequence"/>
</dbReference>
<evidence type="ECO:0008006" key="3">
    <source>
        <dbReference type="Google" id="ProtNLM"/>
    </source>
</evidence>
<organism evidence="1 2">
    <name type="scientific">Rhizophagus irregularis (strain DAOM 197198w)</name>
    <name type="common">Glomus intraradices</name>
    <dbReference type="NCBI Taxonomy" id="1432141"/>
    <lineage>
        <taxon>Eukaryota</taxon>
        <taxon>Fungi</taxon>
        <taxon>Fungi incertae sedis</taxon>
        <taxon>Mucoromycota</taxon>
        <taxon>Glomeromycotina</taxon>
        <taxon>Glomeromycetes</taxon>
        <taxon>Glomerales</taxon>
        <taxon>Glomeraceae</taxon>
        <taxon>Rhizophagus</taxon>
    </lineage>
</organism>
<sequence>MEHIGTKKFWVYVKDTPRVTSVKVSVDETAETIIEQAKPKYGPEISQYSLIELTLVDSTGLIIDPTTDIKDITDENSRDKPFEIKIINNEGNFVENKDIQIFVLIKYEGDGVYYPTAVNFKSQYDVDEFLGIHHLQSVDLEGRPTGTHRTRKYKDLIPESYYIVA</sequence>